<evidence type="ECO:0000313" key="2">
    <source>
        <dbReference type="Proteomes" id="UP000236151"/>
    </source>
</evidence>
<comment type="caution">
    <text evidence="1">The sequence shown here is derived from an EMBL/GenBank/DDBJ whole genome shotgun (WGS) entry which is preliminary data.</text>
</comment>
<organism evidence="1 2">
    <name type="scientific">Clostridium thermosuccinogenes</name>
    <dbReference type="NCBI Taxonomy" id="84032"/>
    <lineage>
        <taxon>Bacteria</taxon>
        <taxon>Bacillati</taxon>
        <taxon>Bacillota</taxon>
        <taxon>Clostridia</taxon>
        <taxon>Eubacteriales</taxon>
        <taxon>Clostridiaceae</taxon>
        <taxon>Clostridium</taxon>
    </lineage>
</organism>
<reference evidence="1 2" key="1">
    <citation type="submission" date="2017-06" db="EMBL/GenBank/DDBJ databases">
        <title>Investigating the central metabolism of Clostridium thermosuccinogenes.</title>
        <authorList>
            <person name="Koendjbiharie J.G."/>
            <person name="van Kranenburg R."/>
        </authorList>
    </citation>
    <scope>NUCLEOTIDE SEQUENCE [LARGE SCALE GENOMIC DNA]</scope>
    <source>
        <strain evidence="1 2">DSM 5806</strain>
    </source>
</reference>
<accession>A0A2K2F1Y0</accession>
<dbReference type="AlphaFoldDB" id="A0A2K2F1Y0"/>
<name>A0A2K2F1Y0_9CLOT</name>
<protein>
    <submittedName>
        <fullName evidence="1">Uncharacterized protein</fullName>
    </submittedName>
</protein>
<dbReference type="KEGG" id="cthd:CDO33_08955"/>
<dbReference type="EMBL" id="NIOJ01000014">
    <property type="protein sequence ID" value="PNU00010.1"/>
    <property type="molecule type" value="Genomic_DNA"/>
</dbReference>
<dbReference type="OrthoDB" id="1938377at2"/>
<proteinExistence type="predicted"/>
<dbReference type="RefSeq" id="WP_103081066.1">
    <property type="nucleotide sequence ID" value="NZ_CP021850.1"/>
</dbReference>
<keyword evidence="2" id="KW-1185">Reference proteome</keyword>
<evidence type="ECO:0000313" key="1">
    <source>
        <dbReference type="EMBL" id="PNU00010.1"/>
    </source>
</evidence>
<gene>
    <name evidence="1" type="ORF">CDQ84_07255</name>
</gene>
<dbReference type="Proteomes" id="UP000236151">
    <property type="component" value="Unassembled WGS sequence"/>
</dbReference>
<sequence length="71" mass="8605">MNKECLLYDRECVDCGECDICDLDPEKRCDNCCKCLDDIDEYRTVYLEEFMDIQEEKEMIENFNNNEKEKE</sequence>